<evidence type="ECO:0000256" key="4">
    <source>
        <dbReference type="HAMAP-Rule" id="MF_00142"/>
    </source>
</evidence>
<dbReference type="HAMAP" id="MF_00142">
    <property type="entry name" value="CyaY"/>
    <property type="match status" value="1"/>
</dbReference>
<dbReference type="InterPro" id="IPR020895">
    <property type="entry name" value="Frataxin_CS"/>
</dbReference>
<dbReference type="PANTHER" id="PTHR16821">
    <property type="entry name" value="FRATAXIN"/>
    <property type="match status" value="1"/>
</dbReference>
<dbReference type="PROSITE" id="PS01344">
    <property type="entry name" value="FRATAXIN_1"/>
    <property type="match status" value="1"/>
</dbReference>
<dbReference type="SUPFAM" id="SSF55387">
    <property type="entry name" value="Frataxin/Nqo15-like"/>
    <property type="match status" value="1"/>
</dbReference>
<dbReference type="InterPro" id="IPR002908">
    <property type="entry name" value="Frataxin/CyaY"/>
</dbReference>
<dbReference type="Gene3D" id="3.30.920.10">
    <property type="entry name" value="Frataxin/CyaY"/>
    <property type="match status" value="1"/>
</dbReference>
<dbReference type="PROSITE" id="PS50810">
    <property type="entry name" value="FRATAXIN_2"/>
    <property type="match status" value="1"/>
</dbReference>
<proteinExistence type="inferred from homology"/>
<dbReference type="SMART" id="SM01219">
    <property type="entry name" value="Frataxin_Cyay"/>
    <property type="match status" value="1"/>
</dbReference>
<reference evidence="5 6" key="1">
    <citation type="submission" date="2018-11" db="EMBL/GenBank/DDBJ databases">
        <title>Genomic Encyclopedia of Type Strains, Phase IV (KMG-IV): sequencing the most valuable type-strain genomes for metagenomic binning, comparative biology and taxonomic classification.</title>
        <authorList>
            <person name="Goeker M."/>
        </authorList>
    </citation>
    <scope>NUCLEOTIDE SEQUENCE [LARGE SCALE GENOMIC DNA]</scope>
    <source>
        <strain evidence="5 6">DSM 100316</strain>
    </source>
</reference>
<dbReference type="PANTHER" id="PTHR16821:SF2">
    <property type="entry name" value="FRATAXIN, MITOCHONDRIAL"/>
    <property type="match status" value="1"/>
</dbReference>
<name>A0A3N2DQA0_9GAMM</name>
<organism evidence="5 6">
    <name type="scientific">Sinobacterium caligoides</name>
    <dbReference type="NCBI Taxonomy" id="933926"/>
    <lineage>
        <taxon>Bacteria</taxon>
        <taxon>Pseudomonadati</taxon>
        <taxon>Pseudomonadota</taxon>
        <taxon>Gammaproteobacteria</taxon>
        <taxon>Cellvibrionales</taxon>
        <taxon>Spongiibacteraceae</taxon>
        <taxon>Sinobacterium</taxon>
    </lineage>
</organism>
<sequence length="107" mass="11592">MNEIEYQECVESTIEAIEDAVDESGQDIDCELNGGVLTLTCANSSVIIFSRQIATKELWMAAKSGGYHFFYDEKVGQWCCSRSGESLSALLAKVTTEQAGAAVMLPS</sequence>
<dbReference type="GO" id="GO:0016226">
    <property type="term" value="P:iron-sulfur cluster assembly"/>
    <property type="evidence" value="ECO:0007669"/>
    <property type="project" value="UniProtKB-UniRule"/>
</dbReference>
<gene>
    <name evidence="4" type="primary">cyaY</name>
    <name evidence="5" type="ORF">EDC56_2447</name>
</gene>
<accession>A0A3N2DQA0</accession>
<dbReference type="OrthoDB" id="285675at2"/>
<dbReference type="Pfam" id="PF01491">
    <property type="entry name" value="Frataxin_Cyay"/>
    <property type="match status" value="1"/>
</dbReference>
<protein>
    <recommendedName>
        <fullName evidence="4">Iron-sulfur cluster assembly protein CyaY</fullName>
    </recommendedName>
</protein>
<comment type="caution">
    <text evidence="5">The sequence shown here is derived from an EMBL/GenBank/DDBJ whole genome shotgun (WGS) entry which is preliminary data.</text>
</comment>
<evidence type="ECO:0000256" key="3">
    <source>
        <dbReference type="ARBA" id="ARBA00023004"/>
    </source>
</evidence>
<keyword evidence="2 4" id="KW-0479">Metal-binding</keyword>
<dbReference type="RefSeq" id="WP_123712739.1">
    <property type="nucleotide sequence ID" value="NZ_RKHR01000004.1"/>
</dbReference>
<dbReference type="GO" id="GO:0008198">
    <property type="term" value="F:ferrous iron binding"/>
    <property type="evidence" value="ECO:0007669"/>
    <property type="project" value="TreeGrafter"/>
</dbReference>
<comment type="function">
    <text evidence="4">Involved in iron-sulfur (Fe-S) cluster assembly. May act as a regulator of Fe-S biogenesis.</text>
</comment>
<keyword evidence="6" id="KW-1185">Reference proteome</keyword>
<evidence type="ECO:0000313" key="5">
    <source>
        <dbReference type="EMBL" id="ROS01998.1"/>
    </source>
</evidence>
<evidence type="ECO:0000256" key="2">
    <source>
        <dbReference type="ARBA" id="ARBA00022723"/>
    </source>
</evidence>
<keyword evidence="3 4" id="KW-0408">Iron</keyword>
<dbReference type="GO" id="GO:0005829">
    <property type="term" value="C:cytosol"/>
    <property type="evidence" value="ECO:0007669"/>
    <property type="project" value="TreeGrafter"/>
</dbReference>
<dbReference type="InterPro" id="IPR047584">
    <property type="entry name" value="CyaY"/>
</dbReference>
<evidence type="ECO:0000313" key="6">
    <source>
        <dbReference type="Proteomes" id="UP000275394"/>
    </source>
</evidence>
<comment type="similarity">
    <text evidence="1 4">Belongs to the frataxin family.</text>
</comment>
<dbReference type="Proteomes" id="UP000275394">
    <property type="component" value="Unassembled WGS sequence"/>
</dbReference>
<dbReference type="InterPro" id="IPR036524">
    <property type="entry name" value="Frataxin/CyaY_sf"/>
</dbReference>
<dbReference type="EMBL" id="RKHR01000004">
    <property type="protein sequence ID" value="ROS01998.1"/>
    <property type="molecule type" value="Genomic_DNA"/>
</dbReference>
<dbReference type="NCBIfam" id="TIGR03421">
    <property type="entry name" value="FeS_CyaY"/>
    <property type="match status" value="1"/>
</dbReference>
<dbReference type="AlphaFoldDB" id="A0A3N2DQA0"/>
<dbReference type="GO" id="GO:0008199">
    <property type="term" value="F:ferric iron binding"/>
    <property type="evidence" value="ECO:0007669"/>
    <property type="project" value="InterPro"/>
</dbReference>
<evidence type="ECO:0000256" key="1">
    <source>
        <dbReference type="ARBA" id="ARBA00008183"/>
    </source>
</evidence>